<proteinExistence type="predicted"/>
<dbReference type="EMBL" id="JABFTQ010000009">
    <property type="protein sequence ID" value="MCE8047997.1"/>
    <property type="molecule type" value="Genomic_DNA"/>
</dbReference>
<reference evidence="1 2" key="1">
    <citation type="journal article" date="2021" name="Front. Microbiol.">
        <title>Aerobic Denitrification and Heterotrophic Sulfur Oxidation in the Genus Halomonas Revealed by Six Novel Species Characterizations and Genome-Based Analysis.</title>
        <authorList>
            <person name="Wang L."/>
            <person name="Shao Z."/>
        </authorList>
    </citation>
    <scope>NUCLEOTIDE SEQUENCE [LARGE SCALE GENOMIC DNA]</scope>
    <source>
        <strain evidence="1 2">MCCC 1A05748</strain>
    </source>
</reference>
<dbReference type="RefSeq" id="WP_234251052.1">
    <property type="nucleotide sequence ID" value="NZ_JABFTQ010000009.1"/>
</dbReference>
<name>A0ABS9B7V6_9GAMM</name>
<evidence type="ECO:0000313" key="2">
    <source>
        <dbReference type="Proteomes" id="UP001320154"/>
    </source>
</evidence>
<accession>A0ABS9B7V6</accession>
<evidence type="ECO:0008006" key="3">
    <source>
        <dbReference type="Google" id="ProtNLM"/>
    </source>
</evidence>
<dbReference type="Proteomes" id="UP001320154">
    <property type="component" value="Unassembled WGS sequence"/>
</dbReference>
<sequence length="340" mass="37978">MPENITFRTQLIGGVTEFCQDSQLRFLSNALHLVELIVMLAHYREEGISLFPKVYLTNDKNTLTAMLPDGEVLKIGSADPDVNGVKRAVKKCAPLATNGWLIYIEASDGHLEYGVFKGSGNPISVLVDDVLMTESDDFFVVKISQVADECVEVRSNRGGQHFIFLNHRKEDSPPPLQYLDRLIHSITEKTPLDDREPTISFLSRLFFGALRESHGCIIAVTNMNKPPKFLSDDGVILEQPIDFTRLVFELKKERIEPSHLESKGHLLTGMLNSDGIILFDNNGRLLGYNCFVKVSNKDNVIGGARKRAFASIKSKIGRGLSAVFMQSQDGWTDFEGMNNE</sequence>
<organism evidence="1 2">
    <name type="scientific">Billgrantia desiderata</name>
    <dbReference type="NCBI Taxonomy" id="52021"/>
    <lineage>
        <taxon>Bacteria</taxon>
        <taxon>Pseudomonadati</taxon>
        <taxon>Pseudomonadota</taxon>
        <taxon>Gammaproteobacteria</taxon>
        <taxon>Oceanospirillales</taxon>
        <taxon>Halomonadaceae</taxon>
        <taxon>Billgrantia</taxon>
    </lineage>
</organism>
<evidence type="ECO:0000313" key="1">
    <source>
        <dbReference type="EMBL" id="MCE8047997.1"/>
    </source>
</evidence>
<gene>
    <name evidence="1" type="ORF">HOP60_14810</name>
</gene>
<protein>
    <recommendedName>
        <fullName evidence="3">DAC domain-containing protein</fullName>
    </recommendedName>
</protein>
<keyword evidence="2" id="KW-1185">Reference proteome</keyword>
<comment type="caution">
    <text evidence="1">The sequence shown here is derived from an EMBL/GenBank/DDBJ whole genome shotgun (WGS) entry which is preliminary data.</text>
</comment>